<dbReference type="Pfam" id="PF13589">
    <property type="entry name" value="HATPase_c_3"/>
    <property type="match status" value="1"/>
</dbReference>
<evidence type="ECO:0000256" key="5">
    <source>
        <dbReference type="ARBA" id="ARBA00022741"/>
    </source>
</evidence>
<gene>
    <name evidence="10" type="ORF">HNP32_002827</name>
</gene>
<accession>A0A7W7IRA2</accession>
<dbReference type="SMART" id="SM00387">
    <property type="entry name" value="HATPase_c"/>
    <property type="match status" value="1"/>
</dbReference>
<comment type="caution">
    <text evidence="10">The sequence shown here is derived from an EMBL/GenBank/DDBJ whole genome shotgun (WGS) entry which is preliminary data.</text>
</comment>
<dbReference type="GO" id="GO:0005524">
    <property type="term" value="F:ATP binding"/>
    <property type="evidence" value="ECO:0007669"/>
    <property type="project" value="UniProtKB-KW"/>
</dbReference>
<dbReference type="PRINTS" id="PR00344">
    <property type="entry name" value="BCTRLSENSOR"/>
</dbReference>
<comment type="catalytic activity">
    <reaction evidence="1">
        <text>ATP + protein L-histidine = ADP + protein N-phospho-L-histidine.</text>
        <dbReference type="EC" id="2.7.13.3"/>
    </reaction>
</comment>
<keyword evidence="5" id="KW-0547">Nucleotide-binding</keyword>
<evidence type="ECO:0000256" key="4">
    <source>
        <dbReference type="ARBA" id="ARBA00022679"/>
    </source>
</evidence>
<name>A0A7W7IRA2_9CAUL</name>
<dbReference type="Gene3D" id="3.30.565.10">
    <property type="entry name" value="Histidine kinase-like ATPase, C-terminal domain"/>
    <property type="match status" value="2"/>
</dbReference>
<reference evidence="10 11" key="1">
    <citation type="submission" date="2020-08" db="EMBL/GenBank/DDBJ databases">
        <title>Functional genomics of gut bacteria from endangered species of beetles.</title>
        <authorList>
            <person name="Carlos-Shanley C."/>
        </authorList>
    </citation>
    <scope>NUCLEOTIDE SEQUENCE [LARGE SCALE GENOMIC DNA]</scope>
    <source>
        <strain evidence="10 11">S00123</strain>
    </source>
</reference>
<keyword evidence="4" id="KW-0808">Transferase</keyword>
<keyword evidence="7" id="KW-0067">ATP-binding</keyword>
<evidence type="ECO:0000313" key="11">
    <source>
        <dbReference type="Proteomes" id="UP000539957"/>
    </source>
</evidence>
<dbReference type="EMBL" id="JACHKY010000005">
    <property type="protein sequence ID" value="MBB4799071.1"/>
    <property type="molecule type" value="Genomic_DNA"/>
</dbReference>
<evidence type="ECO:0000256" key="6">
    <source>
        <dbReference type="ARBA" id="ARBA00022777"/>
    </source>
</evidence>
<dbReference type="InterPro" id="IPR005467">
    <property type="entry name" value="His_kinase_dom"/>
</dbReference>
<evidence type="ECO:0000256" key="7">
    <source>
        <dbReference type="ARBA" id="ARBA00022840"/>
    </source>
</evidence>
<sequence length="697" mass="77097">MSDRLKFSPDILARLGEELVPDIDQGLIELVKNAYDADATECRITLHDATADGGSILVSDNGTGMSESAVRNGWLVLGRSSKTQKNLTPQYNRVPVGDKGLGRLAALRLGRQVTMRTRPRSDPGREFELVLNWDQFDAATLIEDVAIDITESPTDRPPGTDISIERIRGPIGRGPVNKLVRSLLLLSDPFSEEGKPEAGIRTDSTSDAVSPDPGFKAELVADEYADLQAKLGQSYFADAEYRIRAQLDADGQAHFSVLDWKGDTLHQATPSDLYDAPPFVFDLWVFILDGKSFSTRTSTMREVQDWLKHVGGVHVYEDAIRVPPYGGLGDDWLDLNLRRSRSPEMRPSTNTSIGRVRVANPLRRLVQKTDRIGYIENNAFLDMRRCCGDALDWASRTQVRERDKRRQAELEIVQQKTERATARLQAVLTKAVPTTERKKVDDAIDLYVKEKGHETKALREELQLYRSLATAGMTSAVFAHEIGRPLKLIDNGLQALQKMIPDDQQADAGRRIDRIIAAKARLNSFVSIPLNLLAKKKRRSGKTNINQCLAELVDLLAPIAIYFKVKLDLDLTDQYTDINGSEALIDGICLNLIMNSINAFQRNEFAQADRRIRIATTYDGSTVSVSVTDNAGGIDGLELADIWLPGVTTTPEGTGFGLTIVRDSVHDLGGSVRATALTDFGGAEFVVALPPMRELFK</sequence>
<protein>
    <recommendedName>
        <fullName evidence="2">histidine kinase</fullName>
        <ecNumber evidence="2">2.7.13.3</ecNumber>
    </recommendedName>
</protein>
<proteinExistence type="predicted"/>
<dbReference type="InterPro" id="IPR036890">
    <property type="entry name" value="HATPase_C_sf"/>
</dbReference>
<evidence type="ECO:0000256" key="8">
    <source>
        <dbReference type="ARBA" id="ARBA00023012"/>
    </source>
</evidence>
<evidence type="ECO:0000259" key="9">
    <source>
        <dbReference type="PROSITE" id="PS50109"/>
    </source>
</evidence>
<keyword evidence="3" id="KW-0597">Phosphoprotein</keyword>
<evidence type="ECO:0000256" key="2">
    <source>
        <dbReference type="ARBA" id="ARBA00012438"/>
    </source>
</evidence>
<dbReference type="GO" id="GO:0004673">
    <property type="term" value="F:protein histidine kinase activity"/>
    <property type="evidence" value="ECO:0007669"/>
    <property type="project" value="UniProtKB-EC"/>
</dbReference>
<dbReference type="InterPro" id="IPR004358">
    <property type="entry name" value="Sig_transdc_His_kin-like_C"/>
</dbReference>
<evidence type="ECO:0000313" key="10">
    <source>
        <dbReference type="EMBL" id="MBB4799071.1"/>
    </source>
</evidence>
<dbReference type="SUPFAM" id="SSF55874">
    <property type="entry name" value="ATPase domain of HSP90 chaperone/DNA topoisomerase II/histidine kinase"/>
    <property type="match status" value="2"/>
</dbReference>
<keyword evidence="8" id="KW-0902">Two-component regulatory system</keyword>
<dbReference type="AlphaFoldDB" id="A0A7W7IRA2"/>
<feature type="domain" description="Histidine kinase" evidence="9">
    <location>
        <begin position="477"/>
        <end position="693"/>
    </location>
</feature>
<organism evidence="10 11">
    <name type="scientific">Brevundimonas bullata</name>
    <dbReference type="NCBI Taxonomy" id="13160"/>
    <lineage>
        <taxon>Bacteria</taxon>
        <taxon>Pseudomonadati</taxon>
        <taxon>Pseudomonadota</taxon>
        <taxon>Alphaproteobacteria</taxon>
        <taxon>Caulobacterales</taxon>
        <taxon>Caulobacteraceae</taxon>
        <taxon>Brevundimonas</taxon>
    </lineage>
</organism>
<dbReference type="PANTHER" id="PTHR43065">
    <property type="entry name" value="SENSOR HISTIDINE KINASE"/>
    <property type="match status" value="1"/>
</dbReference>
<dbReference type="GO" id="GO:0000160">
    <property type="term" value="P:phosphorelay signal transduction system"/>
    <property type="evidence" value="ECO:0007669"/>
    <property type="project" value="UniProtKB-KW"/>
</dbReference>
<dbReference type="RefSeq" id="WP_184271682.1">
    <property type="nucleotide sequence ID" value="NZ_JACHKY010000005.1"/>
</dbReference>
<dbReference type="InterPro" id="IPR003594">
    <property type="entry name" value="HATPase_dom"/>
</dbReference>
<dbReference type="PANTHER" id="PTHR43065:SF10">
    <property type="entry name" value="PEROXIDE STRESS-ACTIVATED HISTIDINE KINASE MAK3"/>
    <property type="match status" value="1"/>
</dbReference>
<evidence type="ECO:0000256" key="1">
    <source>
        <dbReference type="ARBA" id="ARBA00000085"/>
    </source>
</evidence>
<dbReference type="Pfam" id="PF02518">
    <property type="entry name" value="HATPase_c"/>
    <property type="match status" value="1"/>
</dbReference>
<keyword evidence="11" id="KW-1185">Reference proteome</keyword>
<dbReference type="PROSITE" id="PS50109">
    <property type="entry name" value="HIS_KIN"/>
    <property type="match status" value="1"/>
</dbReference>
<keyword evidence="6 10" id="KW-0418">Kinase</keyword>
<evidence type="ECO:0000256" key="3">
    <source>
        <dbReference type="ARBA" id="ARBA00022553"/>
    </source>
</evidence>
<dbReference type="EC" id="2.7.13.3" evidence="2"/>
<dbReference type="Proteomes" id="UP000539957">
    <property type="component" value="Unassembled WGS sequence"/>
</dbReference>